<dbReference type="Proteomes" id="UP000298681">
    <property type="component" value="Unassembled WGS sequence"/>
</dbReference>
<feature type="domain" description="HTH araC/xylS-type" evidence="4">
    <location>
        <begin position="257"/>
        <end position="355"/>
    </location>
</feature>
<sequence>MPAACIRLRARSVVRDRANVLAPRRAVGGCVHLRSTAVRQRSRRTFSQAVLPALPGPRPRAEPADSCRMIREDARVRVQHHLLHGSQSLAPATLDSECLNLVRGRGRGNRMQVPAGWISLCVVLSGCLELRSQDTDWPLSRGRYQLWLEGSLRCASHGHGWWLMLTGPATAWHPGTRAPVTDMLPWEAACPRAVMRPLVRLARSGRRAEAQDPATVAGIVADLRHAIFEHQQDLHTHLQRCSGRTRLRRQQTLLRLLRVQHLIRCHLEDHMALGRLAASASYSPCHLVRLYRNVFGETPNEYAARLRCQRARELVCGTSMPVCEIAETLGFESESAFCRAFKQAFGCTATSARRDGLPAPGAATDRMTASPSSVMLEGGGSMAIAQGWLPRGELLPEA</sequence>
<dbReference type="PROSITE" id="PS01124">
    <property type="entry name" value="HTH_ARAC_FAMILY_2"/>
    <property type="match status" value="1"/>
</dbReference>
<dbReference type="SMART" id="SM00342">
    <property type="entry name" value="HTH_ARAC"/>
    <property type="match status" value="1"/>
</dbReference>
<proteinExistence type="predicted"/>
<dbReference type="PANTHER" id="PTHR43280:SF28">
    <property type="entry name" value="HTH-TYPE TRANSCRIPTIONAL ACTIVATOR RHAS"/>
    <property type="match status" value="1"/>
</dbReference>
<dbReference type="InterPro" id="IPR009057">
    <property type="entry name" value="Homeodomain-like_sf"/>
</dbReference>
<evidence type="ECO:0000256" key="1">
    <source>
        <dbReference type="ARBA" id="ARBA00023015"/>
    </source>
</evidence>
<gene>
    <name evidence="5" type="ORF">E4582_09375</name>
</gene>
<dbReference type="GO" id="GO:0043565">
    <property type="term" value="F:sequence-specific DNA binding"/>
    <property type="evidence" value="ECO:0007669"/>
    <property type="project" value="InterPro"/>
</dbReference>
<accession>A0A4Z1RLH4</accession>
<dbReference type="PANTHER" id="PTHR43280">
    <property type="entry name" value="ARAC-FAMILY TRANSCRIPTIONAL REGULATOR"/>
    <property type="match status" value="1"/>
</dbReference>
<dbReference type="SUPFAM" id="SSF46689">
    <property type="entry name" value="Homeodomain-like"/>
    <property type="match status" value="2"/>
</dbReference>
<protein>
    <submittedName>
        <fullName evidence="5">Helix-turn-helix transcriptional regulator</fullName>
    </submittedName>
</protein>
<evidence type="ECO:0000256" key="2">
    <source>
        <dbReference type="ARBA" id="ARBA00023125"/>
    </source>
</evidence>
<dbReference type="InterPro" id="IPR018060">
    <property type="entry name" value="HTH_AraC"/>
</dbReference>
<organism evidence="5 6">
    <name type="scientific">Luteimonas yindakuii</name>
    <dbReference type="NCBI Taxonomy" id="2565782"/>
    <lineage>
        <taxon>Bacteria</taxon>
        <taxon>Pseudomonadati</taxon>
        <taxon>Pseudomonadota</taxon>
        <taxon>Gammaproteobacteria</taxon>
        <taxon>Lysobacterales</taxon>
        <taxon>Lysobacteraceae</taxon>
        <taxon>Luteimonas</taxon>
    </lineage>
</organism>
<evidence type="ECO:0000256" key="3">
    <source>
        <dbReference type="ARBA" id="ARBA00023163"/>
    </source>
</evidence>
<evidence type="ECO:0000313" key="5">
    <source>
        <dbReference type="EMBL" id="TKS54949.1"/>
    </source>
</evidence>
<keyword evidence="1" id="KW-0805">Transcription regulation</keyword>
<evidence type="ECO:0000313" key="6">
    <source>
        <dbReference type="Proteomes" id="UP000298681"/>
    </source>
</evidence>
<name>A0A4Z1RLH4_9GAMM</name>
<dbReference type="EMBL" id="SPUH01000001">
    <property type="protein sequence ID" value="TKS54949.1"/>
    <property type="molecule type" value="Genomic_DNA"/>
</dbReference>
<dbReference type="AlphaFoldDB" id="A0A4Z1RLH4"/>
<dbReference type="Gene3D" id="1.10.10.60">
    <property type="entry name" value="Homeodomain-like"/>
    <property type="match status" value="1"/>
</dbReference>
<comment type="caution">
    <text evidence="5">The sequence shown here is derived from an EMBL/GenBank/DDBJ whole genome shotgun (WGS) entry which is preliminary data.</text>
</comment>
<reference evidence="5 6" key="1">
    <citation type="submission" date="2019-01" db="EMBL/GenBank/DDBJ databases">
        <authorList>
            <person name="Zhang S."/>
        </authorList>
    </citation>
    <scope>NUCLEOTIDE SEQUENCE [LARGE SCALE GENOMIC DNA]</scope>
    <source>
        <strain evidence="5 6">1626</strain>
    </source>
</reference>
<keyword evidence="2" id="KW-0238">DNA-binding</keyword>
<evidence type="ECO:0000259" key="4">
    <source>
        <dbReference type="PROSITE" id="PS01124"/>
    </source>
</evidence>
<dbReference type="Pfam" id="PF12833">
    <property type="entry name" value="HTH_18"/>
    <property type="match status" value="1"/>
</dbReference>
<keyword evidence="6" id="KW-1185">Reference proteome</keyword>
<keyword evidence="3" id="KW-0804">Transcription</keyword>
<dbReference type="GO" id="GO:0003700">
    <property type="term" value="F:DNA-binding transcription factor activity"/>
    <property type="evidence" value="ECO:0007669"/>
    <property type="project" value="InterPro"/>
</dbReference>